<evidence type="ECO:0000256" key="4">
    <source>
        <dbReference type="ARBA" id="ARBA00022723"/>
    </source>
</evidence>
<keyword evidence="5" id="KW-0378">Hydrolase</keyword>
<dbReference type="InterPro" id="IPR011249">
    <property type="entry name" value="Metalloenz_LuxS/M16"/>
</dbReference>
<gene>
    <name evidence="12" type="ORF">GCM10009096_05140</name>
</gene>
<dbReference type="Pfam" id="PF00675">
    <property type="entry name" value="Peptidase_M16"/>
    <property type="match status" value="1"/>
</dbReference>
<dbReference type="PANTHER" id="PTHR43690:SF17">
    <property type="entry name" value="PROTEIN YHJJ"/>
    <property type="match status" value="1"/>
</dbReference>
<protein>
    <submittedName>
        <fullName evidence="12">Insulinase family protein</fullName>
    </submittedName>
</protein>
<evidence type="ECO:0000313" key="13">
    <source>
        <dbReference type="Proteomes" id="UP001500713"/>
    </source>
</evidence>
<keyword evidence="9" id="KW-0732">Signal</keyword>
<dbReference type="Proteomes" id="UP001500713">
    <property type="component" value="Unassembled WGS sequence"/>
</dbReference>
<dbReference type="Pfam" id="PF05193">
    <property type="entry name" value="Peptidase_M16_C"/>
    <property type="match status" value="2"/>
</dbReference>
<dbReference type="Gene3D" id="3.30.830.10">
    <property type="entry name" value="Metalloenzyme, LuxS/M16 peptidase-like"/>
    <property type="match status" value="4"/>
</dbReference>
<dbReference type="InterPro" id="IPR007863">
    <property type="entry name" value="Peptidase_M16_C"/>
</dbReference>
<evidence type="ECO:0000256" key="2">
    <source>
        <dbReference type="ARBA" id="ARBA00007261"/>
    </source>
</evidence>
<keyword evidence="13" id="KW-1185">Reference proteome</keyword>
<feature type="domain" description="Peptidase M16 C-terminal" evidence="11">
    <location>
        <begin position="707"/>
        <end position="884"/>
    </location>
</feature>
<sequence length="970" mass="108526">MRQYIRLLLPSALLAVFLTLGPSPALAKDAGRKSGFAHDRSDLKPDTRVVYGILANGLRYAVMKNSTPSGVAALRMRIATGSLNETEEQRGIAHFLEHMAFNGSKNVPEGEMVKRLERYGLAFGADTNASTGFSQTTYKLNLPTVGEEILNEAFFLMRETAENLTLDKDAIERERGVIASEKRSRDSVNFRALVANMGFLTQGSGLVDRLPIGIDETIATMPRSEFVKYYRGYYRPENTFIAFIGDVDTAEAIKKIEAYFSDWKPSMPALAHAKTPSAEIVPGKIGYHQNDEILTFVSLGALSPYERRDDTIAERKNTFSRILGMRMLNRRLWRKTETGDADFLDATVSRYTAEQTVDGMIVRLRSRPENWQKALAAGDQEIRSILTYGFSQAELDEQMVRARKSFETAVDRKSTRKTYSRAEYNYANELVNSFAQERVFTSPEDNLAIFEKFAANISLAEIERVFRERWASFDEPVIYLATSAKLENPEEEIRSAFSTSRQIALSAPEKKEAQEFGYTQFGTAGSVSSESYLPDADAYRITFTNNVRLNFKQTDFDTDTIGIRVRVGSGFLSMPRKSEELRRLAENLIGDSGVVGHRADDLATLFAGKRVAARVRLRPDNDALEVIGRTGREDLADQLNLMTAHVVAPAYRHEIAKRYWEKMKAWYPTHDATPMTVAEKVLPRMIRSGDPRYGYTDLEAFLSPQIQEVRDWISPQLENGLIEITIVGDIDRETAIAEAARTFGALPKRANSKNAYPEMQMLDFPEAPAEPFVYYHQGNPDQAVVRVYWPAPDASDPSNIFKMQVLRSIFRNRLTSVLREEMGATYSPGAGIFANDLFEGYGYIFASVTAAPEKAEDIRQAVLAVGKDLATGTIDQDIFGRAVKPIIDDIDSTLENNSYWLSVLGDAQTEGHGIARHRVRKMVLETMTVEDIKALASQVFTSEDAVAAYILPAMDRNGAVDIVQAMDSNP</sequence>
<comment type="cofactor">
    <cofactor evidence="1">
        <name>Zn(2+)</name>
        <dbReference type="ChEBI" id="CHEBI:29105"/>
    </cofactor>
</comment>
<evidence type="ECO:0000259" key="11">
    <source>
        <dbReference type="Pfam" id="PF05193"/>
    </source>
</evidence>
<dbReference type="EMBL" id="BAAAEM010000002">
    <property type="protein sequence ID" value="GAA0467344.1"/>
    <property type="molecule type" value="Genomic_DNA"/>
</dbReference>
<comment type="similarity">
    <text evidence="2 8">Belongs to the peptidase M16 family.</text>
</comment>
<dbReference type="RefSeq" id="WP_343757773.1">
    <property type="nucleotide sequence ID" value="NZ_BAAAEM010000002.1"/>
</dbReference>
<evidence type="ECO:0000256" key="8">
    <source>
        <dbReference type="RuleBase" id="RU004447"/>
    </source>
</evidence>
<dbReference type="InterPro" id="IPR050626">
    <property type="entry name" value="Peptidase_M16"/>
</dbReference>
<evidence type="ECO:0000313" key="12">
    <source>
        <dbReference type="EMBL" id="GAA0467344.1"/>
    </source>
</evidence>
<feature type="chain" id="PRO_5046065079" evidence="9">
    <location>
        <begin position="28"/>
        <end position="970"/>
    </location>
</feature>
<feature type="domain" description="Peptidase M16 N-terminal" evidence="10">
    <location>
        <begin position="61"/>
        <end position="184"/>
    </location>
</feature>
<evidence type="ECO:0000256" key="3">
    <source>
        <dbReference type="ARBA" id="ARBA00022670"/>
    </source>
</evidence>
<keyword evidence="6" id="KW-0862">Zinc</keyword>
<feature type="signal peptide" evidence="9">
    <location>
        <begin position="1"/>
        <end position="27"/>
    </location>
</feature>
<dbReference type="SUPFAM" id="SSF63411">
    <property type="entry name" value="LuxS/MPP-like metallohydrolase"/>
    <property type="match status" value="3"/>
</dbReference>
<evidence type="ECO:0000256" key="6">
    <source>
        <dbReference type="ARBA" id="ARBA00022833"/>
    </source>
</evidence>
<feature type="domain" description="Peptidase M16 C-terminal" evidence="11">
    <location>
        <begin position="223"/>
        <end position="397"/>
    </location>
</feature>
<evidence type="ECO:0000259" key="10">
    <source>
        <dbReference type="Pfam" id="PF00675"/>
    </source>
</evidence>
<dbReference type="PROSITE" id="PS00143">
    <property type="entry name" value="INSULINASE"/>
    <property type="match status" value="1"/>
</dbReference>
<comment type="caution">
    <text evidence="12">The sequence shown here is derived from an EMBL/GenBank/DDBJ whole genome shotgun (WGS) entry which is preliminary data.</text>
</comment>
<organism evidence="12 13">
    <name type="scientific">Parasphingorhabdus litoris</name>
    <dbReference type="NCBI Taxonomy" id="394733"/>
    <lineage>
        <taxon>Bacteria</taxon>
        <taxon>Pseudomonadati</taxon>
        <taxon>Pseudomonadota</taxon>
        <taxon>Alphaproteobacteria</taxon>
        <taxon>Sphingomonadales</taxon>
        <taxon>Sphingomonadaceae</taxon>
        <taxon>Parasphingorhabdus</taxon>
    </lineage>
</organism>
<evidence type="ECO:0000256" key="1">
    <source>
        <dbReference type="ARBA" id="ARBA00001947"/>
    </source>
</evidence>
<evidence type="ECO:0000256" key="9">
    <source>
        <dbReference type="SAM" id="SignalP"/>
    </source>
</evidence>
<keyword evidence="4" id="KW-0479">Metal-binding</keyword>
<accession>A0ABP3JYN2</accession>
<evidence type="ECO:0000256" key="5">
    <source>
        <dbReference type="ARBA" id="ARBA00022801"/>
    </source>
</evidence>
<dbReference type="PANTHER" id="PTHR43690">
    <property type="entry name" value="NARDILYSIN"/>
    <property type="match status" value="1"/>
</dbReference>
<keyword evidence="7" id="KW-0482">Metalloprotease</keyword>
<keyword evidence="3" id="KW-0645">Protease</keyword>
<dbReference type="InterPro" id="IPR011765">
    <property type="entry name" value="Pept_M16_N"/>
</dbReference>
<evidence type="ECO:0000256" key="7">
    <source>
        <dbReference type="ARBA" id="ARBA00023049"/>
    </source>
</evidence>
<name>A0ABP3JYN2_9SPHN</name>
<reference evidence="13" key="1">
    <citation type="journal article" date="2019" name="Int. J. Syst. Evol. Microbiol.">
        <title>The Global Catalogue of Microorganisms (GCM) 10K type strain sequencing project: providing services to taxonomists for standard genome sequencing and annotation.</title>
        <authorList>
            <consortium name="The Broad Institute Genomics Platform"/>
            <consortium name="The Broad Institute Genome Sequencing Center for Infectious Disease"/>
            <person name="Wu L."/>
            <person name="Ma J."/>
        </authorList>
    </citation>
    <scope>NUCLEOTIDE SEQUENCE [LARGE SCALE GENOMIC DNA]</scope>
    <source>
        <strain evidence="13">JCM 14162</strain>
    </source>
</reference>
<dbReference type="InterPro" id="IPR001431">
    <property type="entry name" value="Pept_M16_Zn_BS"/>
</dbReference>
<proteinExistence type="inferred from homology"/>